<evidence type="ECO:0000256" key="10">
    <source>
        <dbReference type="SAM" id="Phobius"/>
    </source>
</evidence>
<dbReference type="NCBIfam" id="NF009205">
    <property type="entry name" value="PRK12553.1"/>
    <property type="match status" value="1"/>
</dbReference>
<feature type="active site" evidence="7 8">
    <location>
        <position position="173"/>
    </location>
</feature>
<sequence>MTEFSSGISQDFLPGKTLFLSTLCLFIRMFYSYTYIVADRIAGMNIFVRKRLVMPDKEEKTPVVPQDPALNDKLLKTRSILLSGEIDKECADRLIRQLLVMEAEDGDAPVYLYINSPGGDVDAGYAIYDMIRFVSCPITIIGMGLVASAAALILLSVPADRRVGLPDSTYLIHQPLSGMKGVATDIEIHARQIEKLRAKLDGVIAAATGKSVEEVAEDTERDHWLDAGEARDYGLISRIVSSRKEL</sequence>
<accession>F4GI81</accession>
<keyword evidence="2 7" id="KW-0963">Cytoplasm</keyword>
<keyword evidence="5 7" id="KW-0720">Serine protease</keyword>
<feature type="active site" description="Nucleophile" evidence="7">
    <location>
        <position position="148"/>
    </location>
</feature>
<dbReference type="PROSITE" id="PS00382">
    <property type="entry name" value="CLP_PROTEASE_HIS"/>
    <property type="match status" value="1"/>
</dbReference>
<dbReference type="Proteomes" id="UP000007939">
    <property type="component" value="Chromosome"/>
</dbReference>
<dbReference type="InterPro" id="IPR029045">
    <property type="entry name" value="ClpP/crotonase-like_dom_sf"/>
</dbReference>
<feature type="transmembrane region" description="Helical" evidence="10">
    <location>
        <begin position="133"/>
        <end position="155"/>
    </location>
</feature>
<evidence type="ECO:0000256" key="8">
    <source>
        <dbReference type="PROSITE-ProRule" id="PRU10086"/>
    </source>
</evidence>
<evidence type="ECO:0000256" key="1">
    <source>
        <dbReference type="ARBA" id="ARBA00007039"/>
    </source>
</evidence>
<dbReference type="GO" id="GO:0006515">
    <property type="term" value="P:protein quality control for misfolded or incompletely synthesized proteins"/>
    <property type="evidence" value="ECO:0007669"/>
    <property type="project" value="TreeGrafter"/>
</dbReference>
<keyword evidence="10" id="KW-1133">Transmembrane helix</keyword>
<comment type="subcellular location">
    <subcellularLocation>
        <location evidence="7">Cytoplasm</location>
    </subcellularLocation>
</comment>
<dbReference type="EMBL" id="CP002659">
    <property type="protein sequence ID" value="AEC02679.1"/>
    <property type="molecule type" value="Genomic_DNA"/>
</dbReference>
<dbReference type="eggNOG" id="COG0740">
    <property type="taxonomic scope" value="Bacteria"/>
</dbReference>
<dbReference type="PRINTS" id="PR00127">
    <property type="entry name" value="CLPPROTEASEP"/>
</dbReference>
<dbReference type="SUPFAM" id="SSF52096">
    <property type="entry name" value="ClpP/crotonase"/>
    <property type="match status" value="1"/>
</dbReference>
<comment type="catalytic activity">
    <reaction evidence="6 7 8">
        <text>Hydrolysis of proteins to small peptides in the presence of ATP and magnesium. alpha-casein is the usual test substrate. In the absence of ATP, only oligopeptides shorter than five residues are hydrolyzed (such as succinyl-Leu-Tyr-|-NHMec, and Leu-Tyr-Leu-|-Tyr-Trp, in which cleavage of the -Tyr-|-Leu- and -Tyr-|-Trp bonds also occurs).</text>
        <dbReference type="EC" id="3.4.21.92"/>
    </reaction>
</comment>
<dbReference type="PANTHER" id="PTHR10381">
    <property type="entry name" value="ATP-DEPENDENT CLP PROTEASE PROTEOLYTIC SUBUNIT"/>
    <property type="match status" value="1"/>
</dbReference>
<keyword evidence="4 7" id="KW-0378">Hydrolase</keyword>
<dbReference type="PANTHER" id="PTHR10381:SF70">
    <property type="entry name" value="ATP-DEPENDENT CLP PROTEASE PROTEOLYTIC SUBUNIT"/>
    <property type="match status" value="1"/>
</dbReference>
<dbReference type="HOGENOM" id="CLU_058707_4_0_12"/>
<evidence type="ECO:0000256" key="5">
    <source>
        <dbReference type="ARBA" id="ARBA00022825"/>
    </source>
</evidence>
<protein>
    <recommendedName>
        <fullName evidence="7 9">ATP-dependent Clp protease proteolytic subunit</fullName>
        <ecNumber evidence="7">3.4.21.92</ecNumber>
    </recommendedName>
    <alternativeName>
        <fullName evidence="7">Endopeptidase Clp</fullName>
    </alternativeName>
</protein>
<feature type="transmembrane region" description="Helical" evidence="10">
    <location>
        <begin position="12"/>
        <end position="31"/>
    </location>
</feature>
<evidence type="ECO:0000256" key="3">
    <source>
        <dbReference type="ARBA" id="ARBA00022670"/>
    </source>
</evidence>
<dbReference type="Pfam" id="PF00574">
    <property type="entry name" value="CLP_protease"/>
    <property type="match status" value="1"/>
</dbReference>
<keyword evidence="3 7" id="KW-0645">Protease</keyword>
<comment type="similarity">
    <text evidence="1 7 9">Belongs to the peptidase S14 family.</text>
</comment>
<dbReference type="NCBIfam" id="NF011089">
    <property type="entry name" value="PRK14512.1"/>
    <property type="match status" value="1"/>
</dbReference>
<evidence type="ECO:0000256" key="7">
    <source>
        <dbReference type="HAMAP-Rule" id="MF_00444"/>
    </source>
</evidence>
<gene>
    <name evidence="7" type="primary">clpP</name>
    <name evidence="11" type="ordered locus">Spico_1476</name>
</gene>
<proteinExistence type="inferred from homology"/>
<reference evidence="11 12" key="2">
    <citation type="journal article" date="2012" name="Stand. Genomic Sci.">
        <title>Complete genome sequence of the termite hindgut bacterium Spirochaeta coccoides type strain (SPN1(T)), reclassification in the genus Sphaerochaeta as Sphaerochaeta coccoides comb. nov. and emendations of the family Spirochaetaceae and the genus Sphaerochaeta.</title>
        <authorList>
            <person name="Abt B."/>
            <person name="Han C."/>
            <person name="Scheuner C."/>
            <person name="Lu M."/>
            <person name="Lapidus A."/>
            <person name="Nolan M."/>
            <person name="Lucas S."/>
            <person name="Hammon N."/>
            <person name="Deshpande S."/>
            <person name="Cheng J.F."/>
            <person name="Tapia R."/>
            <person name="Goodwin L.A."/>
            <person name="Pitluck S."/>
            <person name="Liolios K."/>
            <person name="Pagani I."/>
            <person name="Ivanova N."/>
            <person name="Mavromatis K."/>
            <person name="Mikhailova N."/>
            <person name="Huntemann M."/>
            <person name="Pati A."/>
            <person name="Chen A."/>
            <person name="Palaniappan K."/>
            <person name="Land M."/>
            <person name="Hauser L."/>
            <person name="Brambilla E.M."/>
            <person name="Rohde M."/>
            <person name="Spring S."/>
            <person name="Gronow S."/>
            <person name="Goker M."/>
            <person name="Woyke T."/>
            <person name="Bristow J."/>
            <person name="Eisen J.A."/>
            <person name="Markowitz V."/>
            <person name="Hugenholtz P."/>
            <person name="Kyrpides N.C."/>
            <person name="Klenk H.P."/>
            <person name="Detter J.C."/>
        </authorList>
    </citation>
    <scope>NUCLEOTIDE SEQUENCE [LARGE SCALE GENOMIC DNA]</scope>
    <source>
        <strain evidence="12">ATCC BAA-1237 / DSM 17374 / SPN1</strain>
    </source>
</reference>
<dbReference type="STRING" id="760011.Spico_1476"/>
<evidence type="ECO:0000313" key="12">
    <source>
        <dbReference type="Proteomes" id="UP000007939"/>
    </source>
</evidence>
<dbReference type="GO" id="GO:0051117">
    <property type="term" value="F:ATPase binding"/>
    <property type="evidence" value="ECO:0007669"/>
    <property type="project" value="TreeGrafter"/>
</dbReference>
<evidence type="ECO:0000256" key="4">
    <source>
        <dbReference type="ARBA" id="ARBA00022801"/>
    </source>
</evidence>
<evidence type="ECO:0000313" key="11">
    <source>
        <dbReference type="EMBL" id="AEC02679.1"/>
    </source>
</evidence>
<dbReference type="InterPro" id="IPR001907">
    <property type="entry name" value="ClpP"/>
</dbReference>
<dbReference type="GO" id="GO:0005737">
    <property type="term" value="C:cytoplasm"/>
    <property type="evidence" value="ECO:0007669"/>
    <property type="project" value="UniProtKB-SubCell"/>
</dbReference>
<dbReference type="GO" id="GO:0009368">
    <property type="term" value="C:endopeptidase Clp complex"/>
    <property type="evidence" value="ECO:0007669"/>
    <property type="project" value="TreeGrafter"/>
</dbReference>
<evidence type="ECO:0000256" key="6">
    <source>
        <dbReference type="ARBA" id="ARBA00034021"/>
    </source>
</evidence>
<organism evidence="11 12">
    <name type="scientific">Parasphaerochaeta coccoides (strain ATCC BAA-1237 / DSM 17374 / SPN1)</name>
    <name type="common">Sphaerochaeta coccoides</name>
    <dbReference type="NCBI Taxonomy" id="760011"/>
    <lineage>
        <taxon>Bacteria</taxon>
        <taxon>Pseudomonadati</taxon>
        <taxon>Spirochaetota</taxon>
        <taxon>Spirochaetia</taxon>
        <taxon>Spirochaetales</taxon>
        <taxon>Sphaerochaetaceae</taxon>
        <taxon>Parasphaerochaeta</taxon>
    </lineage>
</organism>
<evidence type="ECO:0000256" key="9">
    <source>
        <dbReference type="RuleBase" id="RU003567"/>
    </source>
</evidence>
<dbReference type="EC" id="3.4.21.92" evidence="7"/>
<comment type="function">
    <text evidence="7">Cleaves peptides in various proteins in a process that requires ATP hydrolysis. Has a chymotrypsin-like activity. Plays a major role in the degradation of misfolded proteins.</text>
</comment>
<dbReference type="AlphaFoldDB" id="F4GI81"/>
<reference evidence="12" key="1">
    <citation type="submission" date="2011-04" db="EMBL/GenBank/DDBJ databases">
        <title>The complete genome of Spirochaeta coccoides DSM 17374.</title>
        <authorList>
            <person name="Lucas S."/>
            <person name="Copeland A."/>
            <person name="Lapidus A."/>
            <person name="Bruce D."/>
            <person name="Goodwin L."/>
            <person name="Pitluck S."/>
            <person name="Peters L."/>
            <person name="Kyrpides N."/>
            <person name="Mavromatis K."/>
            <person name="Pagani I."/>
            <person name="Ivanova N."/>
            <person name="Ovchinnikova G."/>
            <person name="Lu M."/>
            <person name="Detter J.C."/>
            <person name="Tapia R."/>
            <person name="Han C."/>
            <person name="Land M."/>
            <person name="Hauser L."/>
            <person name="Markowitz V."/>
            <person name="Cheng J.-F."/>
            <person name="Hugenholtz P."/>
            <person name="Woyke T."/>
            <person name="Wu D."/>
            <person name="Spring S."/>
            <person name="Schroeder M."/>
            <person name="Brambilla E."/>
            <person name="Klenk H.-P."/>
            <person name="Eisen J.A."/>
        </authorList>
    </citation>
    <scope>NUCLEOTIDE SEQUENCE [LARGE SCALE GENOMIC DNA]</scope>
    <source>
        <strain evidence="12">ATCC BAA-1237 / DSM 17374 / SPN1</strain>
    </source>
</reference>
<dbReference type="GO" id="GO:0004252">
    <property type="term" value="F:serine-type endopeptidase activity"/>
    <property type="evidence" value="ECO:0007669"/>
    <property type="project" value="UniProtKB-UniRule"/>
</dbReference>
<comment type="subunit">
    <text evidence="7">Fourteen ClpP subunits assemble into 2 heptameric rings which stack back to back to give a disk-like structure with a central cavity, resembling the structure of eukaryotic proteasomes.</text>
</comment>
<dbReference type="KEGG" id="scc:Spico_1476"/>
<keyword evidence="10" id="KW-0472">Membrane</keyword>
<dbReference type="InterPro" id="IPR023562">
    <property type="entry name" value="ClpP/TepA"/>
</dbReference>
<keyword evidence="10" id="KW-0812">Transmembrane</keyword>
<dbReference type="CDD" id="cd07017">
    <property type="entry name" value="S14_ClpP_2"/>
    <property type="match status" value="1"/>
</dbReference>
<keyword evidence="12" id="KW-1185">Reference proteome</keyword>
<name>F4GI81_PARC1</name>
<dbReference type="HAMAP" id="MF_00444">
    <property type="entry name" value="ClpP"/>
    <property type="match status" value="1"/>
</dbReference>
<dbReference type="Gene3D" id="3.90.226.10">
    <property type="entry name" value="2-enoyl-CoA Hydratase, Chain A, domain 1"/>
    <property type="match status" value="1"/>
</dbReference>
<dbReference type="GO" id="GO:0004176">
    <property type="term" value="F:ATP-dependent peptidase activity"/>
    <property type="evidence" value="ECO:0007669"/>
    <property type="project" value="InterPro"/>
</dbReference>
<evidence type="ECO:0000256" key="2">
    <source>
        <dbReference type="ARBA" id="ARBA00022490"/>
    </source>
</evidence>
<dbReference type="InterPro" id="IPR033135">
    <property type="entry name" value="ClpP_His_AS"/>
</dbReference>